<dbReference type="EMBL" id="ML994613">
    <property type="protein sequence ID" value="KAF2193767.1"/>
    <property type="molecule type" value="Genomic_DNA"/>
</dbReference>
<evidence type="ECO:0000256" key="3">
    <source>
        <dbReference type="SAM" id="MobiDB-lite"/>
    </source>
</evidence>
<evidence type="ECO:0000256" key="2">
    <source>
        <dbReference type="ARBA" id="ARBA00022737"/>
    </source>
</evidence>
<dbReference type="Proteomes" id="UP000800200">
    <property type="component" value="Unassembled WGS sequence"/>
</dbReference>
<accession>A0A6A6ENM2</accession>
<feature type="region of interest" description="Disordered" evidence="3">
    <location>
        <begin position="469"/>
        <end position="556"/>
    </location>
</feature>
<keyword evidence="1" id="KW-0880">Kelch repeat</keyword>
<dbReference type="Gene3D" id="1.20.5.510">
    <property type="entry name" value="Single helix bin"/>
    <property type="match status" value="1"/>
</dbReference>
<name>A0A6A6ENM2_9PEZI</name>
<reference evidence="5" key="1">
    <citation type="journal article" date="2020" name="Stud. Mycol.">
        <title>101 Dothideomycetes genomes: a test case for predicting lifestyles and emergence of pathogens.</title>
        <authorList>
            <person name="Haridas S."/>
            <person name="Albert R."/>
            <person name="Binder M."/>
            <person name="Bloem J."/>
            <person name="Labutti K."/>
            <person name="Salamov A."/>
            <person name="Andreopoulos B."/>
            <person name="Baker S."/>
            <person name="Barry K."/>
            <person name="Bills G."/>
            <person name="Bluhm B."/>
            <person name="Cannon C."/>
            <person name="Castanera R."/>
            <person name="Culley D."/>
            <person name="Daum C."/>
            <person name="Ezra D."/>
            <person name="Gonzalez J."/>
            <person name="Henrissat B."/>
            <person name="Kuo A."/>
            <person name="Liang C."/>
            <person name="Lipzen A."/>
            <person name="Lutzoni F."/>
            <person name="Magnuson J."/>
            <person name="Mondo S."/>
            <person name="Nolan M."/>
            <person name="Ohm R."/>
            <person name="Pangilinan J."/>
            <person name="Park H.-J."/>
            <person name="Ramirez L."/>
            <person name="Alfaro M."/>
            <person name="Sun H."/>
            <person name="Tritt A."/>
            <person name="Yoshinaga Y."/>
            <person name="Zwiers L.-H."/>
            <person name="Turgeon B."/>
            <person name="Goodwin S."/>
            <person name="Spatafora J."/>
            <person name="Crous P."/>
            <person name="Grigoriev I."/>
        </authorList>
    </citation>
    <scope>NUCLEOTIDE SEQUENCE</scope>
    <source>
        <strain evidence="5">CBS 207.26</strain>
    </source>
</reference>
<dbReference type="Gene3D" id="2.120.10.80">
    <property type="entry name" value="Kelch-type beta propeller"/>
    <property type="match status" value="1"/>
</dbReference>
<protein>
    <recommendedName>
        <fullName evidence="7">Cell wall anchored protein</fullName>
    </recommendedName>
</protein>
<feature type="compositionally biased region" description="Basic and acidic residues" evidence="3">
    <location>
        <begin position="371"/>
        <end position="390"/>
    </location>
</feature>
<organism evidence="5 6">
    <name type="scientific">Zopfia rhizophila CBS 207.26</name>
    <dbReference type="NCBI Taxonomy" id="1314779"/>
    <lineage>
        <taxon>Eukaryota</taxon>
        <taxon>Fungi</taxon>
        <taxon>Dikarya</taxon>
        <taxon>Ascomycota</taxon>
        <taxon>Pezizomycotina</taxon>
        <taxon>Dothideomycetes</taxon>
        <taxon>Dothideomycetes incertae sedis</taxon>
        <taxon>Zopfiaceae</taxon>
        <taxon>Zopfia</taxon>
    </lineage>
</organism>
<feature type="transmembrane region" description="Helical" evidence="4">
    <location>
        <begin position="414"/>
        <end position="437"/>
    </location>
</feature>
<dbReference type="PANTHER" id="PTHR46228:SF2">
    <property type="entry name" value="KELCH REPEAT PROTEIN (AFU_ORTHOLOGUE AFUA_4G14350)"/>
    <property type="match status" value="1"/>
</dbReference>
<evidence type="ECO:0000256" key="4">
    <source>
        <dbReference type="SAM" id="Phobius"/>
    </source>
</evidence>
<dbReference type="PANTHER" id="PTHR46228">
    <property type="entry name" value="KELCH DOMAIN-CONTAINING PROTEIN"/>
    <property type="match status" value="1"/>
</dbReference>
<proteinExistence type="predicted"/>
<feature type="compositionally biased region" description="Basic and acidic residues" evidence="3">
    <location>
        <begin position="494"/>
        <end position="503"/>
    </location>
</feature>
<feature type="compositionally biased region" description="Pro residues" evidence="3">
    <location>
        <begin position="542"/>
        <end position="556"/>
    </location>
</feature>
<keyword evidence="4" id="KW-1133">Transmembrane helix</keyword>
<evidence type="ECO:0000313" key="6">
    <source>
        <dbReference type="Proteomes" id="UP000800200"/>
    </source>
</evidence>
<keyword evidence="4" id="KW-0472">Membrane</keyword>
<keyword evidence="6" id="KW-1185">Reference proteome</keyword>
<dbReference type="OrthoDB" id="10251809at2759"/>
<evidence type="ECO:0008006" key="7">
    <source>
        <dbReference type="Google" id="ProtNLM"/>
    </source>
</evidence>
<feature type="compositionally biased region" description="Polar residues" evidence="3">
    <location>
        <begin position="393"/>
        <end position="403"/>
    </location>
</feature>
<sequence length="556" mass="59957">MNKTWDWKTDIVINSEPKNESNPRTGTFPPSLVRGHMFHGPANSSDVFIYGGTTYMGNQSFQGYSRPDASTYPLWSYTYDSPDYPWMQYDISQPWRPNHGAAAEAIDQGLGFYLNGQIDAGTSTKTLRLNDTNVYTPLDGMLVINLVDHTSQNISTPNLTGDRPRVSGSMEYIAPVGGMGILVAIGGQIADKSPLASSSGGQLLDFSTVDVFDIDSYVQNPSSNGTWYPQKTTGEIPDPRIDFCLVSISTTDNSSHHIYLYGGINPTQNNTMYDDVYVLSLPSFAWTNIFRDGESPRWGHNCHVAGNRQMLTVGGNITNLQCDWEAKGVAFLDMSDITWGSVFLTNTSTYQVPQKVLPAVGGTRDGGATVKEPKEGWTNAELKKVFDTPRRQPGSTPAPSSTNEPEKKSMNAGAIAGGVVGGVIVLAVLAGGSFVLWRRRRAKANAPSELPDDQVSKPPEELGDEKKTFELQGVNQEPVELPGADPAELGAAREIVEAPRETATKAAELPGTNTVPGGKHGVPIVRTPDDELPSPPISSIDSPPPATSPPPDAQKT</sequence>
<keyword evidence="4" id="KW-0812">Transmembrane</keyword>
<dbReference type="AlphaFoldDB" id="A0A6A6ENM2"/>
<evidence type="ECO:0000313" key="5">
    <source>
        <dbReference type="EMBL" id="KAF2193767.1"/>
    </source>
</evidence>
<evidence type="ECO:0000256" key="1">
    <source>
        <dbReference type="ARBA" id="ARBA00022441"/>
    </source>
</evidence>
<gene>
    <name evidence="5" type="ORF">K469DRAFT_728851</name>
</gene>
<keyword evidence="2" id="KW-0677">Repeat</keyword>
<feature type="region of interest" description="Disordered" evidence="3">
    <location>
        <begin position="363"/>
        <end position="409"/>
    </location>
</feature>
<dbReference type="SUPFAM" id="SSF50965">
    <property type="entry name" value="Galactose oxidase, central domain"/>
    <property type="match status" value="1"/>
</dbReference>
<dbReference type="InterPro" id="IPR015915">
    <property type="entry name" value="Kelch-typ_b-propeller"/>
</dbReference>
<dbReference type="InterPro" id="IPR011043">
    <property type="entry name" value="Gal_Oxase/kelch_b-propeller"/>
</dbReference>